<dbReference type="EMBL" id="NEDP02076747">
    <property type="protein sequence ID" value="OWF34903.1"/>
    <property type="molecule type" value="Genomic_DNA"/>
</dbReference>
<organism evidence="1 2">
    <name type="scientific">Mizuhopecten yessoensis</name>
    <name type="common">Japanese scallop</name>
    <name type="synonym">Patinopecten yessoensis</name>
    <dbReference type="NCBI Taxonomy" id="6573"/>
    <lineage>
        <taxon>Eukaryota</taxon>
        <taxon>Metazoa</taxon>
        <taxon>Spiralia</taxon>
        <taxon>Lophotrochozoa</taxon>
        <taxon>Mollusca</taxon>
        <taxon>Bivalvia</taxon>
        <taxon>Autobranchia</taxon>
        <taxon>Pteriomorphia</taxon>
        <taxon>Pectinida</taxon>
        <taxon>Pectinoidea</taxon>
        <taxon>Pectinidae</taxon>
        <taxon>Mizuhopecten</taxon>
    </lineage>
</organism>
<gene>
    <name evidence="1" type="ORF">KP79_PYT08691</name>
</gene>
<accession>A0A210PEI6</accession>
<keyword evidence="2" id="KW-1185">Reference proteome</keyword>
<name>A0A210PEI6_MIZYE</name>
<dbReference type="Proteomes" id="UP000242188">
    <property type="component" value="Unassembled WGS sequence"/>
</dbReference>
<evidence type="ECO:0000313" key="2">
    <source>
        <dbReference type="Proteomes" id="UP000242188"/>
    </source>
</evidence>
<sequence length="315" mass="35604">MMSEEAFQTLVHDIYSEATLTALDAIDANEAAMKEAAMKQSGPVDVKSKVKTDKDEAAMNEAAMKQLGPVDVKSKVKTFQTDIDEAAKKSKNEPAFKRSRTVRVKPKAKTCREINIDAAVKKSKNEAATKQPGRVEVRTKVTTDIDDVVPREEASSRPGSALLADKWAIKVIRPNPFLRDVSLTKSWLKCAPQEENEELRLRNEERAQKFRELFFTRYIDQNCNAFRYKPSKSTLDVINQMRNARSPKPARSYDNIKVDMQDILPNFPTEVKEVLVPQCSGSGEVKSVTPDDQYARTKKQKKKGMKSRFFCCFGK</sequence>
<protein>
    <submittedName>
        <fullName evidence="1">Uncharacterized protein</fullName>
    </submittedName>
</protein>
<reference evidence="1 2" key="1">
    <citation type="journal article" date="2017" name="Nat. Ecol. Evol.">
        <title>Scallop genome provides insights into evolution of bilaterian karyotype and development.</title>
        <authorList>
            <person name="Wang S."/>
            <person name="Zhang J."/>
            <person name="Jiao W."/>
            <person name="Li J."/>
            <person name="Xun X."/>
            <person name="Sun Y."/>
            <person name="Guo X."/>
            <person name="Huan P."/>
            <person name="Dong B."/>
            <person name="Zhang L."/>
            <person name="Hu X."/>
            <person name="Sun X."/>
            <person name="Wang J."/>
            <person name="Zhao C."/>
            <person name="Wang Y."/>
            <person name="Wang D."/>
            <person name="Huang X."/>
            <person name="Wang R."/>
            <person name="Lv J."/>
            <person name="Li Y."/>
            <person name="Zhang Z."/>
            <person name="Liu B."/>
            <person name="Lu W."/>
            <person name="Hui Y."/>
            <person name="Liang J."/>
            <person name="Zhou Z."/>
            <person name="Hou R."/>
            <person name="Li X."/>
            <person name="Liu Y."/>
            <person name="Li H."/>
            <person name="Ning X."/>
            <person name="Lin Y."/>
            <person name="Zhao L."/>
            <person name="Xing Q."/>
            <person name="Dou J."/>
            <person name="Li Y."/>
            <person name="Mao J."/>
            <person name="Guo H."/>
            <person name="Dou H."/>
            <person name="Li T."/>
            <person name="Mu C."/>
            <person name="Jiang W."/>
            <person name="Fu Q."/>
            <person name="Fu X."/>
            <person name="Miao Y."/>
            <person name="Liu J."/>
            <person name="Yu Q."/>
            <person name="Li R."/>
            <person name="Liao H."/>
            <person name="Li X."/>
            <person name="Kong Y."/>
            <person name="Jiang Z."/>
            <person name="Chourrout D."/>
            <person name="Li R."/>
            <person name="Bao Z."/>
        </authorList>
    </citation>
    <scope>NUCLEOTIDE SEQUENCE [LARGE SCALE GENOMIC DNA]</scope>
    <source>
        <strain evidence="1 2">PY_sf001</strain>
    </source>
</reference>
<comment type="caution">
    <text evidence="1">The sequence shown here is derived from an EMBL/GenBank/DDBJ whole genome shotgun (WGS) entry which is preliminary data.</text>
</comment>
<evidence type="ECO:0000313" key="1">
    <source>
        <dbReference type="EMBL" id="OWF34903.1"/>
    </source>
</evidence>
<dbReference type="AlphaFoldDB" id="A0A210PEI6"/>
<proteinExistence type="predicted"/>